<evidence type="ECO:0000256" key="2">
    <source>
        <dbReference type="ARBA" id="ARBA00001946"/>
    </source>
</evidence>
<keyword evidence="8 9" id="KW-0289">Folate biosynthesis</keyword>
<dbReference type="Pfam" id="PF00809">
    <property type="entry name" value="Pterin_bind"/>
    <property type="match status" value="1"/>
</dbReference>
<dbReference type="InterPro" id="IPR006390">
    <property type="entry name" value="DHP_synth_dom"/>
</dbReference>
<evidence type="ECO:0000256" key="5">
    <source>
        <dbReference type="ARBA" id="ARBA00022679"/>
    </source>
</evidence>
<dbReference type="InterPro" id="IPR000489">
    <property type="entry name" value="Pterin-binding_dom"/>
</dbReference>
<comment type="pathway">
    <text evidence="3 9">Cofactor biosynthesis; tetrahydrofolate biosynthesis; 7,8-dihydrofolate from 2-amino-4-hydroxy-6-hydroxymethyl-7,8-dihydropteridine diphosphate and 4-aminobenzoate: step 1/2.</text>
</comment>
<evidence type="ECO:0000313" key="12">
    <source>
        <dbReference type="Proteomes" id="UP000244892"/>
    </source>
</evidence>
<evidence type="ECO:0000256" key="6">
    <source>
        <dbReference type="ARBA" id="ARBA00022723"/>
    </source>
</evidence>
<dbReference type="GO" id="GO:0046872">
    <property type="term" value="F:metal ion binding"/>
    <property type="evidence" value="ECO:0007669"/>
    <property type="project" value="UniProtKB-KW"/>
</dbReference>
<organism evidence="11 12">
    <name type="scientific">Aquabacterium olei</name>
    <dbReference type="NCBI Taxonomy" id="1296669"/>
    <lineage>
        <taxon>Bacteria</taxon>
        <taxon>Pseudomonadati</taxon>
        <taxon>Pseudomonadota</taxon>
        <taxon>Betaproteobacteria</taxon>
        <taxon>Burkholderiales</taxon>
        <taxon>Aquabacterium</taxon>
    </lineage>
</organism>
<name>A0A2U8FTQ0_9BURK</name>
<comment type="cofactor">
    <cofactor evidence="2 9">
        <name>Mg(2+)</name>
        <dbReference type="ChEBI" id="CHEBI:18420"/>
    </cofactor>
</comment>
<dbReference type="InterPro" id="IPR011005">
    <property type="entry name" value="Dihydropteroate_synth-like_sf"/>
</dbReference>
<evidence type="ECO:0000256" key="4">
    <source>
        <dbReference type="ARBA" id="ARBA00012458"/>
    </source>
</evidence>
<keyword evidence="6 9" id="KW-0479">Metal-binding</keyword>
<dbReference type="GO" id="GO:0046656">
    <property type="term" value="P:folic acid biosynthetic process"/>
    <property type="evidence" value="ECO:0007669"/>
    <property type="project" value="UniProtKB-KW"/>
</dbReference>
<dbReference type="PANTHER" id="PTHR20941:SF1">
    <property type="entry name" value="FOLIC ACID SYNTHESIS PROTEIN FOL1"/>
    <property type="match status" value="1"/>
</dbReference>
<dbReference type="PROSITE" id="PS00793">
    <property type="entry name" value="DHPS_2"/>
    <property type="match status" value="1"/>
</dbReference>
<reference evidence="11 12" key="1">
    <citation type="submission" date="2018-05" db="EMBL/GenBank/DDBJ databases">
        <title>complete genome sequence of Aquabacterium olei NBRC 110486.</title>
        <authorList>
            <person name="Tang B."/>
            <person name="Chang J."/>
            <person name="Zhang L."/>
            <person name="Yang H."/>
        </authorList>
    </citation>
    <scope>NUCLEOTIDE SEQUENCE [LARGE SCALE GENOMIC DNA]</scope>
    <source>
        <strain evidence="11 12">NBRC 110486</strain>
    </source>
</reference>
<dbReference type="OrthoDB" id="9811744at2"/>
<keyword evidence="5 9" id="KW-0808">Transferase</keyword>
<proteinExistence type="inferred from homology"/>
<dbReference type="AlphaFoldDB" id="A0A2U8FTQ0"/>
<dbReference type="InterPro" id="IPR045031">
    <property type="entry name" value="DHP_synth-like"/>
</dbReference>
<dbReference type="UniPathway" id="UPA00077">
    <property type="reaction ID" value="UER00156"/>
</dbReference>
<evidence type="ECO:0000259" key="10">
    <source>
        <dbReference type="PROSITE" id="PS50972"/>
    </source>
</evidence>
<dbReference type="GO" id="GO:0046654">
    <property type="term" value="P:tetrahydrofolate biosynthetic process"/>
    <property type="evidence" value="ECO:0007669"/>
    <property type="project" value="UniProtKB-UniPathway"/>
</dbReference>
<comment type="similarity">
    <text evidence="9">Belongs to the DHPS family.</text>
</comment>
<dbReference type="PANTHER" id="PTHR20941">
    <property type="entry name" value="FOLATE SYNTHESIS PROTEINS"/>
    <property type="match status" value="1"/>
</dbReference>
<dbReference type="EMBL" id="CP029210">
    <property type="protein sequence ID" value="AWI53626.1"/>
    <property type="molecule type" value="Genomic_DNA"/>
</dbReference>
<evidence type="ECO:0000313" key="11">
    <source>
        <dbReference type="EMBL" id="AWI53626.1"/>
    </source>
</evidence>
<comment type="function">
    <text evidence="9">Catalyzes the condensation of para-aminobenzoate (pABA) with 6-hydroxymethyl-7,8-dihydropterin diphosphate (DHPt-PP) to form 7,8-dihydropteroate (H2Pte), the immediate precursor of folate derivatives.</text>
</comment>
<evidence type="ECO:0000256" key="8">
    <source>
        <dbReference type="ARBA" id="ARBA00022909"/>
    </source>
</evidence>
<dbReference type="GO" id="GO:0005829">
    <property type="term" value="C:cytosol"/>
    <property type="evidence" value="ECO:0007669"/>
    <property type="project" value="TreeGrafter"/>
</dbReference>
<evidence type="ECO:0000256" key="3">
    <source>
        <dbReference type="ARBA" id="ARBA00004763"/>
    </source>
</evidence>
<dbReference type="Proteomes" id="UP000244892">
    <property type="component" value="Chromosome"/>
</dbReference>
<protein>
    <recommendedName>
        <fullName evidence="4 9">Dihydropteroate synthase</fullName>
        <shortName evidence="9">DHPS</shortName>
        <ecNumber evidence="4 9">2.5.1.15</ecNumber>
    </recommendedName>
    <alternativeName>
        <fullName evidence="9">Dihydropteroate pyrophosphorylase</fullName>
    </alternativeName>
</protein>
<evidence type="ECO:0000256" key="7">
    <source>
        <dbReference type="ARBA" id="ARBA00022842"/>
    </source>
</evidence>
<dbReference type="Gene3D" id="3.20.20.20">
    <property type="entry name" value="Dihydropteroate synthase-like"/>
    <property type="match status" value="1"/>
</dbReference>
<evidence type="ECO:0000256" key="9">
    <source>
        <dbReference type="RuleBase" id="RU361205"/>
    </source>
</evidence>
<accession>A0A2U8FTQ0</accession>
<keyword evidence="12" id="KW-1185">Reference proteome</keyword>
<dbReference type="RefSeq" id="WP_109036626.1">
    <property type="nucleotide sequence ID" value="NZ_CP029210.1"/>
</dbReference>
<dbReference type="GO" id="GO:0004156">
    <property type="term" value="F:dihydropteroate synthase activity"/>
    <property type="evidence" value="ECO:0007669"/>
    <property type="project" value="UniProtKB-EC"/>
</dbReference>
<dbReference type="PROSITE" id="PS00792">
    <property type="entry name" value="DHPS_1"/>
    <property type="match status" value="1"/>
</dbReference>
<gene>
    <name evidence="11" type="primary">folP</name>
    <name evidence="11" type="ORF">DEH84_09420</name>
</gene>
<dbReference type="SUPFAM" id="SSF51717">
    <property type="entry name" value="Dihydropteroate synthetase-like"/>
    <property type="match status" value="1"/>
</dbReference>
<dbReference type="EC" id="2.5.1.15" evidence="4 9"/>
<dbReference type="KEGG" id="aon:DEH84_09420"/>
<dbReference type="PROSITE" id="PS50972">
    <property type="entry name" value="PTERIN_BINDING"/>
    <property type="match status" value="1"/>
</dbReference>
<dbReference type="CDD" id="cd00739">
    <property type="entry name" value="DHPS"/>
    <property type="match status" value="1"/>
</dbReference>
<evidence type="ECO:0000256" key="1">
    <source>
        <dbReference type="ARBA" id="ARBA00000012"/>
    </source>
</evidence>
<sequence length="283" mass="29917">MTTWQTTRFQIDLSRPKVMGIVNVTPDSFSDGGTHADARSGLAHCEKLVREGADILDIGGESTRPGAPTLTVDEEWQRVAEVLRGALTLGVPVSIDTCKTGVIQRALDLGVDIVNDVRALADAGAEERVAAHGACGVCLMHMQGLPATMQHEPVYTDVVADVRAFLAARAGALVARGVAHDRITLDPGYGFGKTPAHNLTLWRAQASLLDLGWPLLVGWSRKSTLGHVTGRPVEERLVASVAAALASIQRGAAIVRVHDVAATVDGIKIWDAAGLLPPQKAGR</sequence>
<keyword evidence="7 9" id="KW-0460">Magnesium</keyword>
<feature type="domain" description="Pterin-binding" evidence="10">
    <location>
        <begin position="16"/>
        <end position="268"/>
    </location>
</feature>
<dbReference type="NCBIfam" id="TIGR01496">
    <property type="entry name" value="DHPS"/>
    <property type="match status" value="1"/>
</dbReference>
<comment type="catalytic activity">
    <reaction evidence="1">
        <text>(7,8-dihydropterin-6-yl)methyl diphosphate + 4-aminobenzoate = 7,8-dihydropteroate + diphosphate</text>
        <dbReference type="Rhea" id="RHEA:19949"/>
        <dbReference type="ChEBI" id="CHEBI:17836"/>
        <dbReference type="ChEBI" id="CHEBI:17839"/>
        <dbReference type="ChEBI" id="CHEBI:33019"/>
        <dbReference type="ChEBI" id="CHEBI:72950"/>
        <dbReference type="EC" id="2.5.1.15"/>
    </reaction>
</comment>